<dbReference type="AlphaFoldDB" id="A0AAU7ZJX5"/>
<dbReference type="RefSeq" id="WP_353062312.1">
    <property type="nucleotide sequence ID" value="NZ_CP132942.1"/>
</dbReference>
<reference evidence="3" key="2">
    <citation type="journal article" date="2024" name="Environ. Microbiol.">
        <title>Genome analysis and description of Tunturibacter gen. nov. expands the diversity of Terriglobia in tundra soils.</title>
        <authorList>
            <person name="Messyasz A."/>
            <person name="Mannisto M.K."/>
            <person name="Kerkhof L.J."/>
            <person name="Haggblom M.M."/>
        </authorList>
    </citation>
    <scope>NUCLEOTIDE SEQUENCE</scope>
    <source>
        <strain evidence="3">X5P6</strain>
    </source>
</reference>
<evidence type="ECO:0000256" key="2">
    <source>
        <dbReference type="SAM" id="SignalP"/>
    </source>
</evidence>
<protein>
    <submittedName>
        <fullName evidence="3">Uncharacterized protein</fullName>
    </submittedName>
</protein>
<dbReference type="EMBL" id="CP132942">
    <property type="protein sequence ID" value="XCB31469.1"/>
    <property type="molecule type" value="Genomic_DNA"/>
</dbReference>
<accession>A0AAU7ZJX5</accession>
<keyword evidence="2" id="KW-0732">Signal</keyword>
<sequence length="283" mass="31422">MKRILASLLLILPISIAGAEQLIPAGSSMQCMVSDKISSKTVHVGDAILCQVSHTEMYGRSVFPYGSYLVGHFEDYKDPGHFVGKGWMELRFDRIVVGNDTVIPISTRVIASSGKNPVDVNGRIVGTGHATRDTIEWLIPVLWPLDLINLPRRGPYPVLKPETRLTVKLLDDVGIPTKSEVQHQPEVISRFNYADPTPAVQQQPAPVERSYPQPVQQSYAPPPYYPQQNPSVVVVQAQAPAPTYIQQPAPVVVQQPRPVVYGYPPPPPPYGYYPPPYGYYRPY</sequence>
<name>A0AAU7ZJX5_9BACT</name>
<proteinExistence type="predicted"/>
<dbReference type="KEGG" id="tpsc:RBB77_13505"/>
<feature type="chain" id="PRO_5043414530" evidence="2">
    <location>
        <begin position="20"/>
        <end position="283"/>
    </location>
</feature>
<evidence type="ECO:0000256" key="1">
    <source>
        <dbReference type="SAM" id="MobiDB-lite"/>
    </source>
</evidence>
<feature type="compositionally biased region" description="Low complexity" evidence="1">
    <location>
        <begin position="198"/>
        <end position="219"/>
    </location>
</feature>
<feature type="signal peptide" evidence="2">
    <location>
        <begin position="1"/>
        <end position="19"/>
    </location>
</feature>
<reference evidence="3" key="1">
    <citation type="submission" date="2023-08" db="EMBL/GenBank/DDBJ databases">
        <authorList>
            <person name="Messyasz A."/>
            <person name="Mannisto M.K."/>
            <person name="Kerkhof L.J."/>
            <person name="Haggblom M."/>
        </authorList>
    </citation>
    <scope>NUCLEOTIDE SEQUENCE</scope>
    <source>
        <strain evidence="3">X5P6</strain>
    </source>
</reference>
<feature type="region of interest" description="Disordered" evidence="1">
    <location>
        <begin position="193"/>
        <end position="222"/>
    </location>
</feature>
<evidence type="ECO:0000313" key="3">
    <source>
        <dbReference type="EMBL" id="XCB31469.1"/>
    </source>
</evidence>
<organism evidence="3">
    <name type="scientific">Tunturiibacter psychrotolerans</name>
    <dbReference type="NCBI Taxonomy" id="3069686"/>
    <lineage>
        <taxon>Bacteria</taxon>
        <taxon>Pseudomonadati</taxon>
        <taxon>Acidobacteriota</taxon>
        <taxon>Terriglobia</taxon>
        <taxon>Terriglobales</taxon>
        <taxon>Acidobacteriaceae</taxon>
        <taxon>Tunturiibacter</taxon>
    </lineage>
</organism>
<gene>
    <name evidence="3" type="ORF">RBB77_13505</name>
</gene>